<dbReference type="KEGG" id="ati:AL072_32755"/>
<name>A0AAC9EYV7_9PROT</name>
<sequence length="66" mass="7723">MRAYCGLSDDETLRADERKQRWRDEDDRAIAEGRITPADLQRANSMFTGFDMAKARLRIVLPHKTR</sequence>
<gene>
    <name evidence="1" type="ORF">AL072_32755</name>
</gene>
<evidence type="ECO:0000313" key="1">
    <source>
        <dbReference type="EMBL" id="ALG75716.1"/>
    </source>
</evidence>
<reference evidence="1 2" key="2">
    <citation type="journal article" date="2016" name="Genome Announc.">
        <title>Complete Genome Sequence of a Strain of Azospirillum thiophilum Isolated from a Sulfide Spring.</title>
        <authorList>
            <person name="Fomenkov A."/>
            <person name="Vincze T."/>
            <person name="Grabovich M."/>
            <person name="Anton B.P."/>
            <person name="Dubinina G."/>
            <person name="Orlova M."/>
            <person name="Belousova E."/>
            <person name="Roberts R.J."/>
        </authorList>
    </citation>
    <scope>NUCLEOTIDE SEQUENCE [LARGE SCALE GENOMIC DNA]</scope>
    <source>
        <strain evidence="1 2">BV-S</strain>
    </source>
</reference>
<proteinExistence type="predicted"/>
<organism evidence="1 2">
    <name type="scientific">Azospirillum thiophilum</name>
    <dbReference type="NCBI Taxonomy" id="528244"/>
    <lineage>
        <taxon>Bacteria</taxon>
        <taxon>Pseudomonadati</taxon>
        <taxon>Pseudomonadota</taxon>
        <taxon>Alphaproteobacteria</taxon>
        <taxon>Rhodospirillales</taxon>
        <taxon>Azospirillaceae</taxon>
        <taxon>Azospirillum</taxon>
    </lineage>
</organism>
<evidence type="ECO:0000313" key="2">
    <source>
        <dbReference type="Proteomes" id="UP000069935"/>
    </source>
</evidence>
<accession>A0AAC9EYV7</accession>
<dbReference type="EMBL" id="CP012408">
    <property type="protein sequence ID" value="ALG75716.1"/>
    <property type="molecule type" value="Genomic_DNA"/>
</dbReference>
<dbReference type="AlphaFoldDB" id="A0AAC9EYV7"/>
<dbReference type="RefSeq" id="WP_045586322.1">
    <property type="nucleotide sequence ID" value="NZ_CP012408.1"/>
</dbReference>
<reference evidence="2" key="1">
    <citation type="submission" date="2015-08" db="EMBL/GenBank/DDBJ databases">
        <title>Complete Genome Sequence of Azospirillum thiophilum BV-S.</title>
        <authorList>
            <person name="Fomenkov A."/>
            <person name="Vincze T."/>
            <person name="Grabovich M."/>
            <person name="Dubinina G."/>
            <person name="Orlova M."/>
            <person name="Belousova E."/>
            <person name="Roberts R.J."/>
        </authorList>
    </citation>
    <scope>NUCLEOTIDE SEQUENCE [LARGE SCALE GENOMIC DNA]</scope>
    <source>
        <strain evidence="2">BV-S</strain>
    </source>
</reference>
<keyword evidence="2" id="KW-1185">Reference proteome</keyword>
<dbReference type="Proteomes" id="UP000069935">
    <property type="component" value="Chromosome 8"/>
</dbReference>
<protein>
    <submittedName>
        <fullName evidence="1">Uncharacterized protein</fullName>
    </submittedName>
</protein>